<keyword evidence="1" id="KW-0812">Transmembrane</keyword>
<feature type="transmembrane region" description="Helical" evidence="1">
    <location>
        <begin position="80"/>
        <end position="99"/>
    </location>
</feature>
<feature type="transmembrane region" description="Helical" evidence="1">
    <location>
        <begin position="46"/>
        <end position="68"/>
    </location>
</feature>
<dbReference type="EMBL" id="QRZI01000003">
    <property type="protein sequence ID" value="RGV65261.1"/>
    <property type="molecule type" value="Genomic_DNA"/>
</dbReference>
<evidence type="ECO:0000313" key="5">
    <source>
        <dbReference type="EMBL" id="RGR49873.1"/>
    </source>
</evidence>
<evidence type="ECO:0000313" key="11">
    <source>
        <dbReference type="EMBL" id="RHL48789.1"/>
    </source>
</evidence>
<organism evidence="2 12">
    <name type="scientific">Blautia obeum</name>
    <dbReference type="NCBI Taxonomy" id="40520"/>
    <lineage>
        <taxon>Bacteria</taxon>
        <taxon>Bacillati</taxon>
        <taxon>Bacillota</taxon>
        <taxon>Clostridia</taxon>
        <taxon>Lachnospirales</taxon>
        <taxon>Lachnospiraceae</taxon>
        <taxon>Blautia</taxon>
    </lineage>
</organism>
<dbReference type="AlphaFoldDB" id="A0A173XXS3"/>
<reference evidence="14 15" key="2">
    <citation type="submission" date="2018-08" db="EMBL/GenBank/DDBJ databases">
        <title>A genome reference for cultivated species of the human gut microbiota.</title>
        <authorList>
            <person name="Zou Y."/>
            <person name="Xue W."/>
            <person name="Luo G."/>
        </authorList>
    </citation>
    <scope>NUCLEOTIDE SEQUENCE [LARGE SCALE GENOMIC DNA]</scope>
    <source>
        <strain evidence="6 15">AF14-23</strain>
        <strain evidence="5 20">AF25-21</strain>
        <strain evidence="4 16">AF29-2BH</strain>
        <strain evidence="11 21">AF37-6AC</strain>
        <strain evidence="10 18">AF39-4</strain>
        <strain evidence="9 17">AM22-9LB</strain>
        <strain evidence="8 19">AM29-25AC</strain>
        <strain evidence="7 14">AM37-4AC</strain>
    </source>
</reference>
<evidence type="ECO:0000313" key="3">
    <source>
        <dbReference type="EMBL" id="CUP89826.1"/>
    </source>
</evidence>
<dbReference type="Proteomes" id="UP000095409">
    <property type="component" value="Unassembled WGS sequence"/>
</dbReference>
<evidence type="ECO:0000313" key="8">
    <source>
        <dbReference type="EMBL" id="RHE13861.1"/>
    </source>
</evidence>
<evidence type="ECO:0000313" key="7">
    <source>
        <dbReference type="EMBL" id="RHC07499.1"/>
    </source>
</evidence>
<proteinExistence type="predicted"/>
<evidence type="ECO:0000313" key="15">
    <source>
        <dbReference type="Proteomes" id="UP000265828"/>
    </source>
</evidence>
<evidence type="ECO:0000313" key="21">
    <source>
        <dbReference type="Proteomes" id="UP000285897"/>
    </source>
</evidence>
<dbReference type="EMBL" id="QROS01000003">
    <property type="protein sequence ID" value="RHL48789.1"/>
    <property type="molecule type" value="Genomic_DNA"/>
</dbReference>
<evidence type="ECO:0000313" key="10">
    <source>
        <dbReference type="EMBL" id="RHK95168.1"/>
    </source>
</evidence>
<protein>
    <submittedName>
        <fullName evidence="2">Uncharacterized protein</fullName>
    </submittedName>
</protein>
<dbReference type="EMBL" id="QRSS01000001">
    <property type="protein sequence ID" value="RGQ07682.1"/>
    <property type="molecule type" value="Genomic_DNA"/>
</dbReference>
<evidence type="ECO:0000313" key="12">
    <source>
        <dbReference type="Proteomes" id="UP000095409"/>
    </source>
</evidence>
<evidence type="ECO:0000313" key="16">
    <source>
        <dbReference type="Proteomes" id="UP000283585"/>
    </source>
</evidence>
<sequence length="272" mass="31413">MENLNETIQFLIQSLQTYTGNNPIWILYPVALILIWFLGKKGDRKLFIGVFVTECLTIFNPFVVKVLLDVFGFGTRFVRFLWIIVFFITIGYALTLLIFASAKTGVRILTGGICLVLIVTLGIPVFRGTEDFPYKKATNAYFVGQEILDLSSIIHSEGIEQPRILSDGLLLVYRQYDPDVRSYVSRRILQKIEKTSEEKFMKKKKIKDWMKKIVAVYYYHDYSLPAEEFQSLVRGSKVDYIISATPELDEYLSGTTMYVLGQTENYRVWKVV</sequence>
<feature type="transmembrane region" description="Helical" evidence="1">
    <location>
        <begin position="23"/>
        <end position="39"/>
    </location>
</feature>
<dbReference type="EMBL" id="CZBA01000021">
    <property type="protein sequence ID" value="CUP89826.1"/>
    <property type="molecule type" value="Genomic_DNA"/>
</dbReference>
<evidence type="ECO:0000313" key="17">
    <source>
        <dbReference type="Proteomes" id="UP000284220"/>
    </source>
</evidence>
<dbReference type="Proteomes" id="UP000285839">
    <property type="component" value="Unassembled WGS sequence"/>
</dbReference>
<dbReference type="Proteomes" id="UP000283585">
    <property type="component" value="Unassembled WGS sequence"/>
</dbReference>
<dbReference type="EMBL" id="QRUH01000003">
    <property type="protein sequence ID" value="RGR49873.1"/>
    <property type="molecule type" value="Genomic_DNA"/>
</dbReference>
<dbReference type="EMBL" id="QSJW01000003">
    <property type="protein sequence ID" value="RHE13861.1"/>
    <property type="molecule type" value="Genomic_DNA"/>
</dbReference>
<dbReference type="RefSeq" id="WP_022388162.1">
    <property type="nucleotide sequence ID" value="NZ_CABJDZ010000004.1"/>
</dbReference>
<evidence type="ECO:0000313" key="18">
    <source>
        <dbReference type="Proteomes" id="UP000284267"/>
    </source>
</evidence>
<dbReference type="Proteomes" id="UP000285897">
    <property type="component" value="Unassembled WGS sequence"/>
</dbReference>
<evidence type="ECO:0000313" key="13">
    <source>
        <dbReference type="Proteomes" id="UP000095413"/>
    </source>
</evidence>
<gene>
    <name evidence="11" type="ORF">DW021_05480</name>
    <name evidence="10" type="ORF">DW040_10560</name>
    <name evidence="9" type="ORF">DW272_08845</name>
    <name evidence="8" type="ORF">DW767_04835</name>
    <name evidence="7" type="ORF">DW859_07490</name>
    <name evidence="6" type="ORF">DWW07_06390</name>
    <name evidence="5" type="ORF">DWY46_05485</name>
    <name evidence="4" type="ORF">DWZ12_00305</name>
    <name evidence="2" type="ORF">ERS852394_00458</name>
    <name evidence="3" type="ORF">ERS852533_02950</name>
</gene>
<reference evidence="12 13" key="1">
    <citation type="submission" date="2015-09" db="EMBL/GenBank/DDBJ databases">
        <authorList>
            <consortium name="Pathogen Informatics"/>
        </authorList>
    </citation>
    <scope>NUCLEOTIDE SEQUENCE [LARGE SCALE GENOMIC DNA]</scope>
    <source>
        <strain evidence="2 12">2789STDY5608837</strain>
        <strain evidence="3 13">2789STDY5834921</strain>
    </source>
</reference>
<evidence type="ECO:0000313" key="2">
    <source>
        <dbReference type="EMBL" id="CUN55806.1"/>
    </source>
</evidence>
<dbReference type="Proteomes" id="UP000265808">
    <property type="component" value="Unassembled WGS sequence"/>
</dbReference>
<keyword evidence="1" id="KW-0472">Membrane</keyword>
<evidence type="ECO:0000313" key="9">
    <source>
        <dbReference type="EMBL" id="RHG17155.1"/>
    </source>
</evidence>
<dbReference type="EMBL" id="CYZD01000002">
    <property type="protein sequence ID" value="CUN55806.1"/>
    <property type="molecule type" value="Genomic_DNA"/>
</dbReference>
<name>A0A173XXS3_9FIRM</name>
<accession>A0A173XXS3</accession>
<dbReference type="Proteomes" id="UP000095413">
    <property type="component" value="Unassembled WGS sequence"/>
</dbReference>
<dbReference type="EMBL" id="QROE01000004">
    <property type="protein sequence ID" value="RHK95168.1"/>
    <property type="molecule type" value="Genomic_DNA"/>
</dbReference>
<dbReference type="EMBL" id="QRHZ01000004">
    <property type="protein sequence ID" value="RHG17155.1"/>
    <property type="molecule type" value="Genomic_DNA"/>
</dbReference>
<dbReference type="Proteomes" id="UP000284644">
    <property type="component" value="Unassembled WGS sequence"/>
</dbReference>
<dbReference type="EMBL" id="QSHL01000004">
    <property type="protein sequence ID" value="RHC07499.1"/>
    <property type="molecule type" value="Genomic_DNA"/>
</dbReference>
<dbReference type="Proteomes" id="UP000284220">
    <property type="component" value="Unassembled WGS sequence"/>
</dbReference>
<evidence type="ECO:0000313" key="14">
    <source>
        <dbReference type="Proteomes" id="UP000265808"/>
    </source>
</evidence>
<evidence type="ECO:0000313" key="19">
    <source>
        <dbReference type="Proteomes" id="UP000284644"/>
    </source>
</evidence>
<feature type="transmembrane region" description="Helical" evidence="1">
    <location>
        <begin position="106"/>
        <end position="126"/>
    </location>
</feature>
<evidence type="ECO:0000313" key="20">
    <source>
        <dbReference type="Proteomes" id="UP000285839"/>
    </source>
</evidence>
<evidence type="ECO:0000313" key="6">
    <source>
        <dbReference type="EMBL" id="RGV65261.1"/>
    </source>
</evidence>
<evidence type="ECO:0000313" key="4">
    <source>
        <dbReference type="EMBL" id="RGQ07682.1"/>
    </source>
</evidence>
<evidence type="ECO:0000256" key="1">
    <source>
        <dbReference type="SAM" id="Phobius"/>
    </source>
</evidence>
<dbReference type="Proteomes" id="UP000265828">
    <property type="component" value="Unassembled WGS sequence"/>
</dbReference>
<dbReference type="Proteomes" id="UP000284267">
    <property type="component" value="Unassembled WGS sequence"/>
</dbReference>
<keyword evidence="1" id="KW-1133">Transmembrane helix</keyword>
<dbReference type="OrthoDB" id="10018465at2"/>